<dbReference type="EnsemblPlants" id="Pp3c4_5000V3.1">
    <property type="protein sequence ID" value="Pp3c4_5000V3.1"/>
    <property type="gene ID" value="Pp3c4_5000"/>
</dbReference>
<accession>A0A2K1KM99</accession>
<evidence type="ECO:0000313" key="2">
    <source>
        <dbReference type="EnsemblPlants" id="Pp3c4_5000V3.1"/>
    </source>
</evidence>
<reference evidence="1 3" key="2">
    <citation type="journal article" date="2018" name="Plant J.">
        <title>The Physcomitrella patens chromosome-scale assembly reveals moss genome structure and evolution.</title>
        <authorList>
            <person name="Lang D."/>
            <person name="Ullrich K.K."/>
            <person name="Murat F."/>
            <person name="Fuchs J."/>
            <person name="Jenkins J."/>
            <person name="Haas F.B."/>
            <person name="Piednoel M."/>
            <person name="Gundlach H."/>
            <person name="Van Bel M."/>
            <person name="Meyberg R."/>
            <person name="Vives C."/>
            <person name="Morata J."/>
            <person name="Symeonidi A."/>
            <person name="Hiss M."/>
            <person name="Muchero W."/>
            <person name="Kamisugi Y."/>
            <person name="Saleh O."/>
            <person name="Blanc G."/>
            <person name="Decker E.L."/>
            <person name="van Gessel N."/>
            <person name="Grimwood J."/>
            <person name="Hayes R.D."/>
            <person name="Graham S.W."/>
            <person name="Gunter L.E."/>
            <person name="McDaniel S.F."/>
            <person name="Hoernstein S.N.W."/>
            <person name="Larsson A."/>
            <person name="Li F.W."/>
            <person name="Perroud P.F."/>
            <person name="Phillips J."/>
            <person name="Ranjan P."/>
            <person name="Rokshar D.S."/>
            <person name="Rothfels C.J."/>
            <person name="Schneider L."/>
            <person name="Shu S."/>
            <person name="Stevenson D.W."/>
            <person name="Thummler F."/>
            <person name="Tillich M."/>
            <person name="Villarreal Aguilar J.C."/>
            <person name="Widiez T."/>
            <person name="Wong G.K."/>
            <person name="Wymore A."/>
            <person name="Zhang Y."/>
            <person name="Zimmer A.D."/>
            <person name="Quatrano R.S."/>
            <person name="Mayer K.F.X."/>
            <person name="Goodstein D."/>
            <person name="Casacuberta J.M."/>
            <person name="Vandepoele K."/>
            <person name="Reski R."/>
            <person name="Cuming A.C."/>
            <person name="Tuskan G.A."/>
            <person name="Maumus F."/>
            <person name="Salse J."/>
            <person name="Schmutz J."/>
            <person name="Rensing S.A."/>
        </authorList>
    </citation>
    <scope>NUCLEOTIDE SEQUENCE [LARGE SCALE GENOMIC DNA]</scope>
    <source>
        <strain evidence="2 3">cv. Gransden 2004</strain>
    </source>
</reference>
<evidence type="ECO:0000313" key="1">
    <source>
        <dbReference type="EMBL" id="PNR54894.1"/>
    </source>
</evidence>
<dbReference type="AlphaFoldDB" id="A0A2K1KM99"/>
<evidence type="ECO:0000313" key="3">
    <source>
        <dbReference type="Proteomes" id="UP000006727"/>
    </source>
</evidence>
<organism evidence="1">
    <name type="scientific">Physcomitrium patens</name>
    <name type="common">Spreading-leaved earth moss</name>
    <name type="synonym">Physcomitrella patens</name>
    <dbReference type="NCBI Taxonomy" id="3218"/>
    <lineage>
        <taxon>Eukaryota</taxon>
        <taxon>Viridiplantae</taxon>
        <taxon>Streptophyta</taxon>
        <taxon>Embryophyta</taxon>
        <taxon>Bryophyta</taxon>
        <taxon>Bryophytina</taxon>
        <taxon>Bryopsida</taxon>
        <taxon>Funariidae</taxon>
        <taxon>Funariales</taxon>
        <taxon>Funariaceae</taxon>
        <taxon>Physcomitrium</taxon>
    </lineage>
</organism>
<dbReference type="EMBL" id="ABEU02000004">
    <property type="protein sequence ID" value="PNR54894.1"/>
    <property type="molecule type" value="Genomic_DNA"/>
</dbReference>
<reference evidence="2" key="3">
    <citation type="submission" date="2020-12" db="UniProtKB">
        <authorList>
            <consortium name="EnsemblPlants"/>
        </authorList>
    </citation>
    <scope>IDENTIFICATION</scope>
</reference>
<dbReference type="InParanoid" id="A0A2K1KM99"/>
<reference evidence="1 3" key="1">
    <citation type="journal article" date="2008" name="Science">
        <title>The Physcomitrella genome reveals evolutionary insights into the conquest of land by plants.</title>
        <authorList>
            <person name="Rensing S."/>
            <person name="Lang D."/>
            <person name="Zimmer A."/>
            <person name="Terry A."/>
            <person name="Salamov A."/>
            <person name="Shapiro H."/>
            <person name="Nishiyama T."/>
            <person name="Perroud P.-F."/>
            <person name="Lindquist E."/>
            <person name="Kamisugi Y."/>
            <person name="Tanahashi T."/>
            <person name="Sakakibara K."/>
            <person name="Fujita T."/>
            <person name="Oishi K."/>
            <person name="Shin-I T."/>
            <person name="Kuroki Y."/>
            <person name="Toyoda A."/>
            <person name="Suzuki Y."/>
            <person name="Hashimoto A."/>
            <person name="Yamaguchi K."/>
            <person name="Sugano A."/>
            <person name="Kohara Y."/>
            <person name="Fujiyama A."/>
            <person name="Anterola A."/>
            <person name="Aoki S."/>
            <person name="Ashton N."/>
            <person name="Barbazuk W.B."/>
            <person name="Barker E."/>
            <person name="Bennetzen J."/>
            <person name="Bezanilla M."/>
            <person name="Blankenship R."/>
            <person name="Cho S.H."/>
            <person name="Dutcher S."/>
            <person name="Estelle M."/>
            <person name="Fawcett J.A."/>
            <person name="Gundlach H."/>
            <person name="Hanada K."/>
            <person name="Heyl A."/>
            <person name="Hicks K.A."/>
            <person name="Hugh J."/>
            <person name="Lohr M."/>
            <person name="Mayer K."/>
            <person name="Melkozernov A."/>
            <person name="Murata T."/>
            <person name="Nelson D."/>
            <person name="Pils B."/>
            <person name="Prigge M."/>
            <person name="Reiss B."/>
            <person name="Renner T."/>
            <person name="Rombauts S."/>
            <person name="Rushton P."/>
            <person name="Sanderfoot A."/>
            <person name="Schween G."/>
            <person name="Shiu S.-H."/>
            <person name="Stueber K."/>
            <person name="Theodoulou F.L."/>
            <person name="Tu H."/>
            <person name="Van de Peer Y."/>
            <person name="Verrier P.J."/>
            <person name="Waters E."/>
            <person name="Wood A."/>
            <person name="Yang L."/>
            <person name="Cove D."/>
            <person name="Cuming A."/>
            <person name="Hasebe M."/>
            <person name="Lucas S."/>
            <person name="Mishler D.B."/>
            <person name="Reski R."/>
            <person name="Grigoriev I."/>
            <person name="Quatrano R.S."/>
            <person name="Boore J.L."/>
        </authorList>
    </citation>
    <scope>NUCLEOTIDE SEQUENCE [LARGE SCALE GENOMIC DNA]</scope>
    <source>
        <strain evidence="2 3">cv. Gransden 2004</strain>
    </source>
</reference>
<gene>
    <name evidence="1" type="ORF">PHYPA_005787</name>
</gene>
<sequence>MPPNLVLSPICLKQVNQALPALHCPQAPPHLCPDSQMCKIKSNKTNNESWRKEIAKAIEFFIELVVVE</sequence>
<protein>
    <submittedName>
        <fullName evidence="1 2">Uncharacterized protein</fullName>
    </submittedName>
</protein>
<name>A0A2K1KM99_PHYPA</name>
<dbReference type="Proteomes" id="UP000006727">
    <property type="component" value="Chromosome 4"/>
</dbReference>
<keyword evidence="3" id="KW-1185">Reference proteome</keyword>
<dbReference type="Gramene" id="Pp3c4_5000V3.1">
    <property type="protein sequence ID" value="Pp3c4_5000V3.1"/>
    <property type="gene ID" value="Pp3c4_5000"/>
</dbReference>
<proteinExistence type="predicted"/>